<reference evidence="2" key="1">
    <citation type="journal article" date="2019" name="Int. J. Syst. Evol. Microbiol.">
        <title>The Global Catalogue of Microorganisms (GCM) 10K type strain sequencing project: providing services to taxonomists for standard genome sequencing and annotation.</title>
        <authorList>
            <consortium name="The Broad Institute Genomics Platform"/>
            <consortium name="The Broad Institute Genome Sequencing Center for Infectious Disease"/>
            <person name="Wu L."/>
            <person name="Ma J."/>
        </authorList>
    </citation>
    <scope>NUCLEOTIDE SEQUENCE [LARGE SCALE GENOMIC DNA]</scope>
    <source>
        <strain evidence="2">JCM 16898</strain>
    </source>
</reference>
<protein>
    <submittedName>
        <fullName evidence="1">Uncharacterized protein</fullName>
    </submittedName>
</protein>
<comment type="caution">
    <text evidence="1">The sequence shown here is derived from an EMBL/GenBank/DDBJ whole genome shotgun (WGS) entry which is preliminary data.</text>
</comment>
<accession>A0ABP6XR10</accession>
<sequence>MNVLRVSRTYHRAVAASIDALHELLVGAAPGTLALAHPLFVITGAEIETPTVLQVLSARPACNHGDDLCRAHRLRLRFADLPVDDVSSESALAIFQVHARPEWDAGGPGTGALS</sequence>
<organism evidence="1 2">
    <name type="scientific">Amycolatopsis ultiminotia</name>
    <dbReference type="NCBI Taxonomy" id="543629"/>
    <lineage>
        <taxon>Bacteria</taxon>
        <taxon>Bacillati</taxon>
        <taxon>Actinomycetota</taxon>
        <taxon>Actinomycetes</taxon>
        <taxon>Pseudonocardiales</taxon>
        <taxon>Pseudonocardiaceae</taxon>
        <taxon>Amycolatopsis</taxon>
    </lineage>
</organism>
<dbReference type="EMBL" id="BAAAZN010000016">
    <property type="protein sequence ID" value="GAA3571217.1"/>
    <property type="molecule type" value="Genomic_DNA"/>
</dbReference>
<evidence type="ECO:0000313" key="1">
    <source>
        <dbReference type="EMBL" id="GAA3571217.1"/>
    </source>
</evidence>
<evidence type="ECO:0000313" key="2">
    <source>
        <dbReference type="Proteomes" id="UP001500689"/>
    </source>
</evidence>
<proteinExistence type="predicted"/>
<keyword evidence="2" id="KW-1185">Reference proteome</keyword>
<dbReference type="Proteomes" id="UP001500689">
    <property type="component" value="Unassembled WGS sequence"/>
</dbReference>
<gene>
    <name evidence="1" type="ORF">GCM10022222_64180</name>
</gene>
<name>A0ABP6XR10_9PSEU</name>